<dbReference type="AlphaFoldDB" id="A0A422PKN4"/>
<feature type="compositionally biased region" description="Polar residues" evidence="4">
    <location>
        <begin position="1"/>
        <end position="12"/>
    </location>
</feature>
<evidence type="ECO:0000313" key="6">
    <source>
        <dbReference type="EMBL" id="RNF18269.1"/>
    </source>
</evidence>
<dbReference type="GeneID" id="40318192"/>
<accession>A0A422PKN4</accession>
<dbReference type="GO" id="GO:0030897">
    <property type="term" value="C:HOPS complex"/>
    <property type="evidence" value="ECO:0007669"/>
    <property type="project" value="TreeGrafter"/>
</dbReference>
<dbReference type="InterPro" id="IPR015943">
    <property type="entry name" value="WD40/YVTN_repeat-like_dom_sf"/>
</dbReference>
<dbReference type="PROSITE" id="PS50236">
    <property type="entry name" value="CHCR"/>
    <property type="match status" value="1"/>
</dbReference>
<dbReference type="RefSeq" id="XP_029228430.1">
    <property type="nucleotide sequence ID" value="XM_029371491.1"/>
</dbReference>
<dbReference type="GO" id="GO:0009267">
    <property type="term" value="P:cellular response to starvation"/>
    <property type="evidence" value="ECO:0007669"/>
    <property type="project" value="TreeGrafter"/>
</dbReference>
<dbReference type="Proteomes" id="UP000284403">
    <property type="component" value="Unassembled WGS sequence"/>
</dbReference>
<evidence type="ECO:0000256" key="1">
    <source>
        <dbReference type="ARBA" id="ARBA00022448"/>
    </source>
</evidence>
<dbReference type="Gene3D" id="2.130.10.10">
    <property type="entry name" value="YVTN repeat-like/Quinoprotein amine dehydrogenase"/>
    <property type="match status" value="1"/>
</dbReference>
<dbReference type="GO" id="GO:0006623">
    <property type="term" value="P:protein targeting to vacuole"/>
    <property type="evidence" value="ECO:0007669"/>
    <property type="project" value="InterPro"/>
</dbReference>
<keyword evidence="1" id="KW-0813">Transport</keyword>
<dbReference type="Pfam" id="PF23411">
    <property type="entry name" value="Beta-prop_Vps41"/>
    <property type="match status" value="1"/>
</dbReference>
<evidence type="ECO:0000256" key="2">
    <source>
        <dbReference type="ARBA" id="ARBA00022927"/>
    </source>
</evidence>
<dbReference type="Pfam" id="PF23556">
    <property type="entry name" value="TPR_Vps41"/>
    <property type="match status" value="1"/>
</dbReference>
<dbReference type="InterPro" id="IPR000547">
    <property type="entry name" value="Clathrin_H-chain/VPS_repeat"/>
</dbReference>
<evidence type="ECO:0000259" key="5">
    <source>
        <dbReference type="PROSITE" id="PS51782"/>
    </source>
</evidence>
<sequence length="1071" mass="120326">MNSQDLSAPQQRQGEDDDGSEYEDVIEERELEVEDESYVTGSDDDEYDEETTENYEEEEEEEQENLLSFSTFPLEALRGQHIMVVVAFNRFIAVGTNRGVVALVETSGMVVRMLNKHVNPISDVSCDAMEEHVGSSDKSGVVTVQNLYDEQGFYRKEFDVPIHSMALHPKYSRNEDRPIVVGGGDKVMLITKARILGHRKSTVLQERRGRVYLVRWCGPDLIAWASDRGVQLYSYTGRAMVQFVARPLDASRLEFYPCSLVWEAPRTLSWGWGDWVQVLHVYELRMEERLRWGTEFLSRTHRVEVMPAILPHTATEPCRVCGIAPFGPDRYLVLACTLEQEGYMKELEVRIVERATFVNVFRGRLHTKYKHPLQYSLTFSAGGGSAAAVAATSTTASKVTPTSLLPSLLSASAALSESVFFIACVDAVIKVTPTDDDQHVEYLLKVGRFKEAYSYARTHSLRQHEAAGIGYHLLQHLFSEKKYDEVAASLPEVVKEDYLEWERWICQFDQDGMSDLLVDVLPIHSGSAGEKTAEDGKASQKNTRIGEEYYELVLLRCLEKDVLCFQRAVHKFRGMFRPQVVCNAAERHYNDWNMQGALGVIPDEKRKALGDTYGLLLQLGGHYDKALQVLLRVDNSDELFKLIRKEKLFAEAIEVLPALFARNEDRTIELLLEHVHPTDAAVDDATTTAALLSRSRFTPAAVVQRLERTQRRYLWAYLKALQSRDKAVYAALSETHAQLFATLFIENEPAGLLPFLRDNSAHLTKLREIFALCKKHQLLEEMVFLLARMGKEEEGLRIIVYDMKSVRKAVEFIADIPNAEDRLQLYKSLVQMSVEVNATLRSRNGQKYLEHRLTEGETWASIAQRYGVDEDDLRVANGAGKPQTGSGDSFMAPSSSYCIVPLNLTEALLRAIVDPSIAGRIALDPTQIVELLPEDEPIPHVGNCISDVARSKANDVRLMTAVVHVATSDLGKQYATLYRQREAAIRVEPGMAVCPFCHQPSLAGVVVFGCSHAYHANCVIGYLAGEGVLLVGPAGVDVGRFFKHPEEYLRADARQKSPCCLLCREVRGAVK</sequence>
<feature type="repeat" description="CHCR" evidence="3">
    <location>
        <begin position="690"/>
        <end position="838"/>
    </location>
</feature>
<keyword evidence="7" id="KW-1185">Reference proteome</keyword>
<dbReference type="SUPFAM" id="SSF50978">
    <property type="entry name" value="WD40 repeat-like"/>
    <property type="match status" value="1"/>
</dbReference>
<feature type="region of interest" description="Disordered" evidence="4">
    <location>
        <begin position="1"/>
        <end position="64"/>
    </location>
</feature>
<dbReference type="PANTHER" id="PTHR12616">
    <property type="entry name" value="VACUOLAR PROTEIN SORTING VPS41"/>
    <property type="match status" value="1"/>
</dbReference>
<evidence type="ECO:0000256" key="3">
    <source>
        <dbReference type="PROSITE-ProRule" id="PRU01006"/>
    </source>
</evidence>
<dbReference type="PROSITE" id="PS51782">
    <property type="entry name" value="LYSM"/>
    <property type="match status" value="1"/>
</dbReference>
<dbReference type="Gene3D" id="3.10.350.10">
    <property type="entry name" value="LysM domain"/>
    <property type="match status" value="1"/>
</dbReference>
<organism evidence="6 7">
    <name type="scientific">Trypanosoma conorhini</name>
    <dbReference type="NCBI Taxonomy" id="83891"/>
    <lineage>
        <taxon>Eukaryota</taxon>
        <taxon>Discoba</taxon>
        <taxon>Euglenozoa</taxon>
        <taxon>Kinetoplastea</taxon>
        <taxon>Metakinetoplastina</taxon>
        <taxon>Trypanosomatida</taxon>
        <taxon>Trypanosomatidae</taxon>
        <taxon>Trypanosoma</taxon>
    </lineage>
</organism>
<dbReference type="GO" id="GO:0034058">
    <property type="term" value="P:endosomal vesicle fusion"/>
    <property type="evidence" value="ECO:0007669"/>
    <property type="project" value="TreeGrafter"/>
</dbReference>
<dbReference type="InterPro" id="IPR036322">
    <property type="entry name" value="WD40_repeat_dom_sf"/>
</dbReference>
<dbReference type="Pfam" id="PF01476">
    <property type="entry name" value="LysM"/>
    <property type="match status" value="1"/>
</dbReference>
<name>A0A422PKN4_9TRYP</name>
<dbReference type="EMBL" id="MKKU01000237">
    <property type="protein sequence ID" value="RNF18269.1"/>
    <property type="molecule type" value="Genomic_DNA"/>
</dbReference>
<dbReference type="InterPro" id="IPR036779">
    <property type="entry name" value="LysM_dom_sf"/>
</dbReference>
<gene>
    <name evidence="6" type="ORF">Tco025E_04581</name>
</gene>
<feature type="compositionally biased region" description="Acidic residues" evidence="4">
    <location>
        <begin position="15"/>
        <end position="64"/>
    </location>
</feature>
<keyword evidence="2" id="KW-0653">Protein transport</keyword>
<dbReference type="GO" id="GO:0005770">
    <property type="term" value="C:late endosome"/>
    <property type="evidence" value="ECO:0007669"/>
    <property type="project" value="TreeGrafter"/>
</dbReference>
<dbReference type="InterPro" id="IPR018392">
    <property type="entry name" value="LysM"/>
</dbReference>
<dbReference type="PANTHER" id="PTHR12616:SF1">
    <property type="entry name" value="VACUOLAR PROTEIN SORTING-ASSOCIATED PROTEIN 41 HOMOLOG"/>
    <property type="match status" value="1"/>
</dbReference>
<proteinExistence type="predicted"/>
<dbReference type="CDD" id="cd00118">
    <property type="entry name" value="LysM"/>
    <property type="match status" value="1"/>
</dbReference>
<protein>
    <submittedName>
        <fullName evidence="6">Putative vacuolar assembly protein vps41</fullName>
    </submittedName>
</protein>
<dbReference type="InterPro" id="IPR045111">
    <property type="entry name" value="Vps41/Vps8"/>
</dbReference>
<dbReference type="GO" id="GO:0016236">
    <property type="term" value="P:macroautophagy"/>
    <property type="evidence" value="ECO:0007669"/>
    <property type="project" value="TreeGrafter"/>
</dbReference>
<feature type="domain" description="LysM" evidence="5">
    <location>
        <begin position="849"/>
        <end position="899"/>
    </location>
</feature>
<dbReference type="InterPro" id="IPR057780">
    <property type="entry name" value="Beta-prop_Vps41"/>
</dbReference>
<evidence type="ECO:0000256" key="4">
    <source>
        <dbReference type="SAM" id="MobiDB-lite"/>
    </source>
</evidence>
<evidence type="ECO:0000313" key="7">
    <source>
        <dbReference type="Proteomes" id="UP000284403"/>
    </source>
</evidence>
<reference evidence="6 7" key="1">
    <citation type="journal article" date="2018" name="BMC Genomics">
        <title>Genomic comparison of Trypanosoma conorhini and Trypanosoma rangeli to Trypanosoma cruzi strains of high and low virulence.</title>
        <authorList>
            <person name="Bradwell K.R."/>
            <person name="Koparde V.N."/>
            <person name="Matveyev A.V."/>
            <person name="Serrano M.G."/>
            <person name="Alves J.M."/>
            <person name="Parikh H."/>
            <person name="Huang B."/>
            <person name="Lee V."/>
            <person name="Espinosa-Alvarez O."/>
            <person name="Ortiz P.A."/>
            <person name="Costa-Martins A.G."/>
            <person name="Teixeira M.M."/>
            <person name="Buck G.A."/>
        </authorList>
    </citation>
    <scope>NUCLEOTIDE SEQUENCE [LARGE SCALE GENOMIC DNA]</scope>
    <source>
        <strain evidence="6 7">025E</strain>
    </source>
</reference>
<comment type="caution">
    <text evidence="6">The sequence shown here is derived from an EMBL/GenBank/DDBJ whole genome shotgun (WGS) entry which is preliminary data.</text>
</comment>
<dbReference type="OrthoDB" id="244107at2759"/>